<protein>
    <submittedName>
        <fullName evidence="2">Uncharacterized protein</fullName>
    </submittedName>
</protein>
<dbReference type="AlphaFoldDB" id="I2B4D4"/>
<sequence length="62" mass="6899">MNRTVKRLDSAVNGQILVTSVIYSNLLCIWRVLLSFNIDVCHKKLPREAARTPGGEGGRYPA</sequence>
<keyword evidence="1" id="KW-0472">Membrane</keyword>
<accession>I2B4D4</accession>
<keyword evidence="1" id="KW-1133">Transmembrane helix</keyword>
<organism evidence="2 3">
    <name type="scientific">Shimwellia blattae (strain ATCC 29907 / DSM 4481 / JCM 1650 / NBRC 105725 / CDC 9005-74)</name>
    <name type="common">Escherichia blattae</name>
    <dbReference type="NCBI Taxonomy" id="630626"/>
    <lineage>
        <taxon>Bacteria</taxon>
        <taxon>Pseudomonadati</taxon>
        <taxon>Pseudomonadota</taxon>
        <taxon>Gammaproteobacteria</taxon>
        <taxon>Enterobacterales</taxon>
        <taxon>Enterobacteriaceae</taxon>
        <taxon>Shimwellia</taxon>
    </lineage>
</organism>
<evidence type="ECO:0000256" key="1">
    <source>
        <dbReference type="SAM" id="Phobius"/>
    </source>
</evidence>
<keyword evidence="3" id="KW-1185">Reference proteome</keyword>
<dbReference type="Proteomes" id="UP000001955">
    <property type="component" value="Chromosome"/>
</dbReference>
<name>I2B4D4_SHIBC</name>
<dbReference type="EMBL" id="CP001560">
    <property type="protein sequence ID" value="AFJ45388.1"/>
    <property type="molecule type" value="Genomic_DNA"/>
</dbReference>
<keyword evidence="1" id="KW-0812">Transmembrane</keyword>
<dbReference type="KEGG" id="ebt:EBL_c02530"/>
<reference evidence="2 3" key="1">
    <citation type="journal article" date="2012" name="J. Bacteriol.">
        <title>Complete genome sequence of the B12-producing Shimwellia blattae strain DSM 4481, isolated from a cockroach.</title>
        <authorList>
            <person name="Brzuszkiewicz E."/>
            <person name="Waschkowitz T."/>
            <person name="Wiezer A."/>
            <person name="Daniel R."/>
        </authorList>
    </citation>
    <scope>NUCLEOTIDE SEQUENCE [LARGE SCALE GENOMIC DNA]</scope>
    <source>
        <strain evidence="3">ATCC 29907 / DSM 4481 / JCM 1650 / NBRC 105725 / CDC 9005-74</strain>
    </source>
</reference>
<dbReference type="STRING" id="630626.EBL_c02530"/>
<feature type="transmembrane region" description="Helical" evidence="1">
    <location>
        <begin position="12"/>
        <end position="34"/>
    </location>
</feature>
<gene>
    <name evidence="2" type="ordered locus">EBL_c02530</name>
</gene>
<dbReference type="HOGENOM" id="CLU_2901774_0_0_6"/>
<evidence type="ECO:0000313" key="3">
    <source>
        <dbReference type="Proteomes" id="UP000001955"/>
    </source>
</evidence>
<proteinExistence type="predicted"/>
<evidence type="ECO:0000313" key="2">
    <source>
        <dbReference type="EMBL" id="AFJ45388.1"/>
    </source>
</evidence>